<keyword evidence="3" id="KW-1185">Reference proteome</keyword>
<dbReference type="Gene3D" id="1.10.8.270">
    <property type="entry name" value="putative rabgap domain of human tbc1 domain family member 14 like domains"/>
    <property type="match status" value="1"/>
</dbReference>
<dbReference type="PANTHER" id="PTHR47219">
    <property type="entry name" value="RAB GTPASE-ACTIVATING PROTEIN 1-LIKE"/>
    <property type="match status" value="1"/>
</dbReference>
<dbReference type="PANTHER" id="PTHR47219:SF20">
    <property type="entry name" value="TBC1 DOMAIN FAMILY MEMBER 2B"/>
    <property type="match status" value="1"/>
</dbReference>
<sequence>MAIVARGFPGLTFGTTPWSATASTKRTPAKEAGLARCWQSFGFSDNVKVTSAIKEEVRRNGFPQSMRPDAYYFLSGGSALQREQPPGAYSILAASTSSLSDDAIYSVEDDVRNARVLFKDTRLFSTAKGAEVLSRIIFAYIQHNPTCGYFKGLANIAALLLTAFGKEREEQAFWTLVALLERRFFPYTNGQVPSGARIEVHVLQMLLEQRLNALAAPLAKLGADAVETLCYNWFSAAFTRALPHELVLRIWDCVVVEGPKVALRVAMALIKTCASSVQSCTNIEVLSRVVEARLSRCQDANALLSIAFKGLGSLSGASVDAARARASAALQRALSIQLTALARGAGCNASGPLSTSSGGSSSGSGRLHHKIASSWPSLKTSGIFLSTV</sequence>
<dbReference type="Proteomes" id="UP001165090">
    <property type="component" value="Unassembled WGS sequence"/>
</dbReference>
<dbReference type="InterPro" id="IPR000195">
    <property type="entry name" value="Rab-GAP-TBC_dom"/>
</dbReference>
<dbReference type="EMBL" id="BSDZ01000094">
    <property type="protein sequence ID" value="GLI70645.1"/>
    <property type="molecule type" value="Genomic_DNA"/>
</dbReference>
<dbReference type="InterPro" id="IPR050302">
    <property type="entry name" value="Rab_GAP_TBC_domain"/>
</dbReference>
<gene>
    <name evidence="2" type="ORF">VaNZ11_015579</name>
</gene>
<protein>
    <recommendedName>
        <fullName evidence="1">Rab-GAP TBC domain-containing protein</fullName>
    </recommendedName>
</protein>
<name>A0ABQ5SL64_9CHLO</name>
<dbReference type="PROSITE" id="PS50086">
    <property type="entry name" value="TBC_RABGAP"/>
    <property type="match status" value="1"/>
</dbReference>
<dbReference type="Pfam" id="PF00566">
    <property type="entry name" value="RabGAP-TBC"/>
    <property type="match status" value="1"/>
</dbReference>
<reference evidence="2 3" key="1">
    <citation type="journal article" date="2023" name="IScience">
        <title>Expanded male sex-determining region conserved during the evolution of homothallism in the green alga Volvox.</title>
        <authorList>
            <person name="Yamamoto K."/>
            <person name="Matsuzaki R."/>
            <person name="Mahakham W."/>
            <person name="Heman W."/>
            <person name="Sekimoto H."/>
            <person name="Kawachi M."/>
            <person name="Minakuchi Y."/>
            <person name="Toyoda A."/>
            <person name="Nozaki H."/>
        </authorList>
    </citation>
    <scope>NUCLEOTIDE SEQUENCE [LARGE SCALE GENOMIC DNA]</scope>
    <source>
        <strain evidence="2 3">NIES-4468</strain>
    </source>
</reference>
<dbReference type="InterPro" id="IPR035969">
    <property type="entry name" value="Rab-GAP_TBC_sf"/>
</dbReference>
<dbReference type="SMART" id="SM00164">
    <property type="entry name" value="TBC"/>
    <property type="match status" value="1"/>
</dbReference>
<evidence type="ECO:0000313" key="2">
    <source>
        <dbReference type="EMBL" id="GLI70645.1"/>
    </source>
</evidence>
<dbReference type="Gene3D" id="1.10.472.80">
    <property type="entry name" value="Ypt/Rab-GAP domain of gyp1p, domain 3"/>
    <property type="match status" value="1"/>
</dbReference>
<proteinExistence type="predicted"/>
<dbReference type="SUPFAM" id="SSF47923">
    <property type="entry name" value="Ypt/Rab-GAP domain of gyp1p"/>
    <property type="match status" value="2"/>
</dbReference>
<feature type="domain" description="Rab-GAP TBC" evidence="1">
    <location>
        <begin position="61"/>
        <end position="258"/>
    </location>
</feature>
<comment type="caution">
    <text evidence="2">The sequence shown here is derived from an EMBL/GenBank/DDBJ whole genome shotgun (WGS) entry which is preliminary data.</text>
</comment>
<accession>A0ABQ5SL64</accession>
<evidence type="ECO:0000259" key="1">
    <source>
        <dbReference type="PROSITE" id="PS50086"/>
    </source>
</evidence>
<evidence type="ECO:0000313" key="3">
    <source>
        <dbReference type="Proteomes" id="UP001165090"/>
    </source>
</evidence>
<organism evidence="2 3">
    <name type="scientific">Volvox africanus</name>
    <dbReference type="NCBI Taxonomy" id="51714"/>
    <lineage>
        <taxon>Eukaryota</taxon>
        <taxon>Viridiplantae</taxon>
        <taxon>Chlorophyta</taxon>
        <taxon>core chlorophytes</taxon>
        <taxon>Chlorophyceae</taxon>
        <taxon>CS clade</taxon>
        <taxon>Chlamydomonadales</taxon>
        <taxon>Volvocaceae</taxon>
        <taxon>Volvox</taxon>
    </lineage>
</organism>